<keyword evidence="1" id="KW-0175">Coiled coil</keyword>
<feature type="transmembrane region" description="Helical" evidence="2">
    <location>
        <begin position="7"/>
        <end position="28"/>
    </location>
</feature>
<dbReference type="InterPro" id="IPR050469">
    <property type="entry name" value="Diguanylate_Cyclase"/>
</dbReference>
<dbReference type="SUPFAM" id="SSF55073">
    <property type="entry name" value="Nucleotide cyclase"/>
    <property type="match status" value="1"/>
</dbReference>
<keyword evidence="5" id="KW-1185">Reference proteome</keyword>
<keyword evidence="2" id="KW-1133">Transmembrane helix</keyword>
<reference evidence="4 5" key="1">
    <citation type="journal article" date="2016" name="Nat. Microbiol.">
        <title>The Mouse Intestinal Bacterial Collection (miBC) provides host-specific insight into cultured diversity and functional potential of the gut microbiota.</title>
        <authorList>
            <person name="Lagkouvardos I."/>
            <person name="Pukall R."/>
            <person name="Abt B."/>
            <person name="Foesel B.U."/>
            <person name="Meier-Kolthoff J.P."/>
            <person name="Kumar N."/>
            <person name="Bresciani A."/>
            <person name="Martinez I."/>
            <person name="Just S."/>
            <person name="Ziegler C."/>
            <person name="Brugiroux S."/>
            <person name="Garzetti D."/>
            <person name="Wenning M."/>
            <person name="Bui T.P."/>
            <person name="Wang J."/>
            <person name="Hugenholtz F."/>
            <person name="Plugge C.M."/>
            <person name="Peterson D.A."/>
            <person name="Hornef M.W."/>
            <person name="Baines J.F."/>
            <person name="Smidt H."/>
            <person name="Walter J."/>
            <person name="Kristiansen K."/>
            <person name="Nielsen H.B."/>
            <person name="Haller D."/>
            <person name="Overmann J."/>
            <person name="Stecher B."/>
            <person name="Clavel T."/>
        </authorList>
    </citation>
    <scope>NUCLEOTIDE SEQUENCE [LARGE SCALE GENOMIC DNA]</scope>
    <source>
        <strain evidence="4 5">DSM 28560</strain>
    </source>
</reference>
<dbReference type="PANTHER" id="PTHR45138:SF9">
    <property type="entry name" value="DIGUANYLATE CYCLASE DGCM-RELATED"/>
    <property type="match status" value="1"/>
</dbReference>
<name>A0A4R4FF58_9FIRM</name>
<keyword evidence="2" id="KW-0812">Transmembrane</keyword>
<dbReference type="Gene3D" id="3.30.70.270">
    <property type="match status" value="1"/>
</dbReference>
<evidence type="ECO:0000313" key="4">
    <source>
        <dbReference type="EMBL" id="TDA22048.1"/>
    </source>
</evidence>
<feature type="transmembrane region" description="Helical" evidence="2">
    <location>
        <begin position="48"/>
        <end position="68"/>
    </location>
</feature>
<dbReference type="InterPro" id="IPR043128">
    <property type="entry name" value="Rev_trsase/Diguanyl_cyclase"/>
</dbReference>
<dbReference type="EMBL" id="SMMX01000005">
    <property type="protein sequence ID" value="TDA22048.1"/>
    <property type="molecule type" value="Genomic_DNA"/>
</dbReference>
<protein>
    <submittedName>
        <fullName evidence="4">GGDEF domain-containing protein</fullName>
    </submittedName>
</protein>
<feature type="domain" description="GGDEF" evidence="3">
    <location>
        <begin position="196"/>
        <end position="322"/>
    </location>
</feature>
<dbReference type="InterPro" id="IPR029787">
    <property type="entry name" value="Nucleotide_cyclase"/>
</dbReference>
<dbReference type="Proteomes" id="UP000295710">
    <property type="component" value="Unassembled WGS sequence"/>
</dbReference>
<evidence type="ECO:0000313" key="5">
    <source>
        <dbReference type="Proteomes" id="UP000295710"/>
    </source>
</evidence>
<feature type="coiled-coil region" evidence="1">
    <location>
        <begin position="142"/>
        <end position="169"/>
    </location>
</feature>
<evidence type="ECO:0000259" key="3">
    <source>
        <dbReference type="PROSITE" id="PS50887"/>
    </source>
</evidence>
<evidence type="ECO:0000256" key="2">
    <source>
        <dbReference type="SAM" id="Phobius"/>
    </source>
</evidence>
<proteinExistence type="predicted"/>
<keyword evidence="2" id="KW-0472">Membrane</keyword>
<dbReference type="PROSITE" id="PS50887">
    <property type="entry name" value="GGDEF"/>
    <property type="match status" value="1"/>
</dbReference>
<dbReference type="PANTHER" id="PTHR45138">
    <property type="entry name" value="REGULATORY COMPONENTS OF SENSORY TRANSDUCTION SYSTEM"/>
    <property type="match status" value="1"/>
</dbReference>
<comment type="caution">
    <text evidence="4">The sequence shown here is derived from an EMBL/GenBank/DDBJ whole genome shotgun (WGS) entry which is preliminary data.</text>
</comment>
<dbReference type="InterPro" id="IPR000160">
    <property type="entry name" value="GGDEF_dom"/>
</dbReference>
<dbReference type="CDD" id="cd01949">
    <property type="entry name" value="GGDEF"/>
    <property type="match status" value="1"/>
</dbReference>
<dbReference type="SMART" id="SM00267">
    <property type="entry name" value="GGDEF"/>
    <property type="match status" value="1"/>
</dbReference>
<organism evidence="4 5">
    <name type="scientific">Extibacter muris</name>
    <dbReference type="NCBI Taxonomy" id="1796622"/>
    <lineage>
        <taxon>Bacteria</taxon>
        <taxon>Bacillati</taxon>
        <taxon>Bacillota</taxon>
        <taxon>Clostridia</taxon>
        <taxon>Lachnospirales</taxon>
        <taxon>Lachnospiraceae</taxon>
        <taxon>Extibacter</taxon>
    </lineage>
</organism>
<dbReference type="Pfam" id="PF00990">
    <property type="entry name" value="GGDEF"/>
    <property type="match status" value="1"/>
</dbReference>
<dbReference type="NCBIfam" id="TIGR00254">
    <property type="entry name" value="GGDEF"/>
    <property type="match status" value="1"/>
</dbReference>
<gene>
    <name evidence="4" type="ORF">E1963_07295</name>
</gene>
<dbReference type="AlphaFoldDB" id="A0A4R4FF58"/>
<sequence length="322" mass="36410">MGASHALFFSMNGILYGFTINIFCRYAVSIYSSQPLMSFDNSAASLKAVPVFIGFLLGGIVLHMMALWKTQSSFCTVLVHPDHLKFQLEVMTGMFLYLYLNLLPYQTPGNSILLKLWGIKSCIFSLTGAGLGMRYSLKMCQMADYREQNRVIRRKIAQKEQEERELRSTAYYDTLTGTYNLQYILEQLWSLLQRKIPFALCFLNLDNLKGVNDSYGHGEGNRYLIIAARELRLACRQDCNLLARYAGDEFLILFTETGVAEADERVRQADERIQGISRSGGVPFDMSISYGTVDSSVAADAEGLIAAADKMMYRRKQDKVRS</sequence>
<dbReference type="GO" id="GO:0052621">
    <property type="term" value="F:diguanylate cyclase activity"/>
    <property type="evidence" value="ECO:0007669"/>
    <property type="project" value="TreeGrafter"/>
</dbReference>
<accession>A0A4R4FF58</accession>
<evidence type="ECO:0000256" key="1">
    <source>
        <dbReference type="SAM" id="Coils"/>
    </source>
</evidence>
<dbReference type="RefSeq" id="WP_132276736.1">
    <property type="nucleotide sequence ID" value="NZ_JAOBST010000048.1"/>
</dbReference>